<evidence type="ECO:0000313" key="2">
    <source>
        <dbReference type="EMBL" id="KAF9623360.1"/>
    </source>
</evidence>
<proteinExistence type="predicted"/>
<evidence type="ECO:0000256" key="1">
    <source>
        <dbReference type="SAM" id="MobiDB-lite"/>
    </source>
</evidence>
<protein>
    <submittedName>
        <fullName evidence="2">Uncharacterized protein</fullName>
    </submittedName>
</protein>
<accession>A0A835IQP4</accession>
<comment type="caution">
    <text evidence="2">The sequence shown here is derived from an EMBL/GenBank/DDBJ whole genome shotgun (WGS) entry which is preliminary data.</text>
</comment>
<evidence type="ECO:0000313" key="3">
    <source>
        <dbReference type="Proteomes" id="UP000631114"/>
    </source>
</evidence>
<feature type="compositionally biased region" description="Basic and acidic residues" evidence="1">
    <location>
        <begin position="219"/>
        <end position="234"/>
    </location>
</feature>
<feature type="region of interest" description="Disordered" evidence="1">
    <location>
        <begin position="210"/>
        <end position="240"/>
    </location>
</feature>
<dbReference type="Proteomes" id="UP000631114">
    <property type="component" value="Unassembled WGS sequence"/>
</dbReference>
<gene>
    <name evidence="2" type="ORF">IFM89_000849</name>
</gene>
<name>A0A835IQP4_9MAGN</name>
<organism evidence="2 3">
    <name type="scientific">Coptis chinensis</name>
    <dbReference type="NCBI Taxonomy" id="261450"/>
    <lineage>
        <taxon>Eukaryota</taxon>
        <taxon>Viridiplantae</taxon>
        <taxon>Streptophyta</taxon>
        <taxon>Embryophyta</taxon>
        <taxon>Tracheophyta</taxon>
        <taxon>Spermatophyta</taxon>
        <taxon>Magnoliopsida</taxon>
        <taxon>Ranunculales</taxon>
        <taxon>Ranunculaceae</taxon>
        <taxon>Coptidoideae</taxon>
        <taxon>Coptis</taxon>
    </lineage>
</organism>
<dbReference type="EMBL" id="JADFTS010000001">
    <property type="protein sequence ID" value="KAF9623360.1"/>
    <property type="molecule type" value="Genomic_DNA"/>
</dbReference>
<reference evidence="2 3" key="1">
    <citation type="submission" date="2020-10" db="EMBL/GenBank/DDBJ databases">
        <title>The Coptis chinensis genome and diversification of protoberbering-type alkaloids.</title>
        <authorList>
            <person name="Wang B."/>
            <person name="Shu S."/>
            <person name="Song C."/>
            <person name="Liu Y."/>
        </authorList>
    </citation>
    <scope>NUCLEOTIDE SEQUENCE [LARGE SCALE GENOMIC DNA]</scope>
    <source>
        <strain evidence="2">HL-2020</strain>
        <tissue evidence="2">Leaf</tissue>
    </source>
</reference>
<sequence length="240" mass="27221">MRNNEGITMDSQEEIGEFLLRHYSEKFKRVEHDIDWDLIHTMPHIISEADNVALTALPTAQEIKAVVFLLNADSSPGPGGFTGFFFHHCWDIVEYDVVRAIRYFFRRSSLPFGFNSNFIVLIPKERNANQLVKRKVVADDDRVAKAAHLEGIMRGESGHHFAGKKVALEKMVLAGALEEANDEVALYTSPRVKIPTTTYEHTTWKKQLLRPKSQGVEEEAARLAKEEKRSDGKRGRQAAC</sequence>
<dbReference type="AlphaFoldDB" id="A0A835IQP4"/>
<keyword evidence="3" id="KW-1185">Reference proteome</keyword>